<gene>
    <name evidence="1" type="ORF">GCM10007167_17440</name>
</gene>
<evidence type="ECO:0008006" key="3">
    <source>
        <dbReference type="Google" id="ProtNLM"/>
    </source>
</evidence>
<evidence type="ECO:0000313" key="1">
    <source>
        <dbReference type="EMBL" id="GHE35674.1"/>
    </source>
</evidence>
<protein>
    <recommendedName>
        <fullName evidence="3">Copper chaperone</fullName>
    </recommendedName>
</protein>
<dbReference type="EMBL" id="BNCF01000008">
    <property type="protein sequence ID" value="GHE35674.1"/>
    <property type="molecule type" value="Genomic_DNA"/>
</dbReference>
<evidence type="ECO:0000313" key="2">
    <source>
        <dbReference type="Proteomes" id="UP000636453"/>
    </source>
</evidence>
<keyword evidence="2" id="KW-1185">Reference proteome</keyword>
<reference evidence="1" key="2">
    <citation type="submission" date="2020-09" db="EMBL/GenBank/DDBJ databases">
        <authorList>
            <person name="Sun Q."/>
            <person name="Kim S."/>
        </authorList>
    </citation>
    <scope>NUCLEOTIDE SEQUENCE</scope>
    <source>
        <strain evidence="1">KCTC 32020</strain>
    </source>
</reference>
<dbReference type="Proteomes" id="UP000636453">
    <property type="component" value="Unassembled WGS sequence"/>
</dbReference>
<name>A0A918Z5Z2_9GAMM</name>
<dbReference type="AlphaFoldDB" id="A0A918Z5Z2"/>
<dbReference type="RefSeq" id="WP_146472491.1">
    <property type="nucleotide sequence ID" value="NZ_BNCF01000008.1"/>
</dbReference>
<sequence>MRFLIRTGPAAPDVAALERALQAHDPAALVDLQPGGDAVRLSTWLSEGEIALAMKEAGYPALSSRLERLPSECCGGCGG</sequence>
<comment type="caution">
    <text evidence="1">The sequence shown here is derived from an EMBL/GenBank/DDBJ whole genome shotgun (WGS) entry which is preliminary data.</text>
</comment>
<organism evidence="1 2">
    <name type="scientific">Vulcaniibacterium thermophilum</name>
    <dbReference type="NCBI Taxonomy" id="1169913"/>
    <lineage>
        <taxon>Bacteria</taxon>
        <taxon>Pseudomonadati</taxon>
        <taxon>Pseudomonadota</taxon>
        <taxon>Gammaproteobacteria</taxon>
        <taxon>Lysobacterales</taxon>
        <taxon>Lysobacteraceae</taxon>
        <taxon>Vulcaniibacterium</taxon>
    </lineage>
</organism>
<reference evidence="1" key="1">
    <citation type="journal article" date="2014" name="Int. J. Syst. Evol. Microbiol.">
        <title>Complete genome sequence of Corynebacterium casei LMG S-19264T (=DSM 44701T), isolated from a smear-ripened cheese.</title>
        <authorList>
            <consortium name="US DOE Joint Genome Institute (JGI-PGF)"/>
            <person name="Walter F."/>
            <person name="Albersmeier A."/>
            <person name="Kalinowski J."/>
            <person name="Ruckert C."/>
        </authorList>
    </citation>
    <scope>NUCLEOTIDE SEQUENCE</scope>
    <source>
        <strain evidence="1">KCTC 32020</strain>
    </source>
</reference>
<proteinExistence type="predicted"/>
<dbReference type="OrthoDB" id="5956564at2"/>
<accession>A0A918Z5Z2</accession>